<reference evidence="6 7" key="1">
    <citation type="submission" date="2024-02" db="EMBL/GenBank/DDBJ databases">
        <title>De novo assembly and annotation of 12 fungi associated with fruit tree decline syndrome in Ontario, Canada.</title>
        <authorList>
            <person name="Sulman M."/>
            <person name="Ellouze W."/>
            <person name="Ilyukhin E."/>
        </authorList>
    </citation>
    <scope>NUCLEOTIDE SEQUENCE [LARGE SCALE GENOMIC DNA]</scope>
    <source>
        <strain evidence="6 7">M42-189</strain>
    </source>
</reference>
<dbReference type="Proteomes" id="UP001521785">
    <property type="component" value="Unassembled WGS sequence"/>
</dbReference>
<dbReference type="InterPro" id="IPR005828">
    <property type="entry name" value="MFS_sugar_transport-like"/>
</dbReference>
<evidence type="ECO:0000256" key="2">
    <source>
        <dbReference type="ARBA" id="ARBA00022692"/>
    </source>
</evidence>
<dbReference type="SUPFAM" id="SSF103473">
    <property type="entry name" value="MFS general substrate transporter"/>
    <property type="match status" value="1"/>
</dbReference>
<keyword evidence="4 5" id="KW-0472">Membrane</keyword>
<keyword evidence="7" id="KW-1185">Reference proteome</keyword>
<sequence length="124" mass="13931">MPYSLGYNSIHYIYVPEIMTMAIRSKGSAISVMSNVLINIVFNQVSPIAFSEVGYKYYSLFICTNLIGAITVFFVFPETKGRTLEEIAHIFGDEVIVADLATVKEKLPEEEMHELEVVEDKKGS</sequence>
<dbReference type="Pfam" id="PF00083">
    <property type="entry name" value="Sugar_tr"/>
    <property type="match status" value="1"/>
</dbReference>
<name>A0ABR3RWD7_9PLEO</name>
<dbReference type="PANTHER" id="PTHR48022">
    <property type="entry name" value="PLASTIDIC GLUCOSE TRANSPORTER 4"/>
    <property type="match status" value="1"/>
</dbReference>
<organism evidence="6 7">
    <name type="scientific">Paraconiothyrium brasiliense</name>
    <dbReference type="NCBI Taxonomy" id="300254"/>
    <lineage>
        <taxon>Eukaryota</taxon>
        <taxon>Fungi</taxon>
        <taxon>Dikarya</taxon>
        <taxon>Ascomycota</taxon>
        <taxon>Pezizomycotina</taxon>
        <taxon>Dothideomycetes</taxon>
        <taxon>Pleosporomycetidae</taxon>
        <taxon>Pleosporales</taxon>
        <taxon>Massarineae</taxon>
        <taxon>Didymosphaeriaceae</taxon>
        <taxon>Paraconiothyrium</taxon>
    </lineage>
</organism>
<evidence type="ECO:0000313" key="7">
    <source>
        <dbReference type="Proteomes" id="UP001521785"/>
    </source>
</evidence>
<feature type="transmembrane region" description="Helical" evidence="5">
    <location>
        <begin position="57"/>
        <end position="76"/>
    </location>
</feature>
<dbReference type="EMBL" id="JAKJXO020000003">
    <property type="protein sequence ID" value="KAL1608548.1"/>
    <property type="molecule type" value="Genomic_DNA"/>
</dbReference>
<evidence type="ECO:0008006" key="8">
    <source>
        <dbReference type="Google" id="ProtNLM"/>
    </source>
</evidence>
<comment type="subcellular location">
    <subcellularLocation>
        <location evidence="1">Membrane</location>
        <topology evidence="1">Multi-pass membrane protein</topology>
    </subcellularLocation>
</comment>
<proteinExistence type="predicted"/>
<dbReference type="InterPro" id="IPR036259">
    <property type="entry name" value="MFS_trans_sf"/>
</dbReference>
<gene>
    <name evidence="6" type="ORF">SLS60_003490</name>
</gene>
<evidence type="ECO:0000256" key="3">
    <source>
        <dbReference type="ARBA" id="ARBA00022989"/>
    </source>
</evidence>
<evidence type="ECO:0000256" key="4">
    <source>
        <dbReference type="ARBA" id="ARBA00023136"/>
    </source>
</evidence>
<dbReference type="Gene3D" id="1.20.1250.20">
    <property type="entry name" value="MFS general substrate transporter like domains"/>
    <property type="match status" value="1"/>
</dbReference>
<keyword evidence="3 5" id="KW-1133">Transmembrane helix</keyword>
<accession>A0ABR3RWD7</accession>
<dbReference type="InterPro" id="IPR050360">
    <property type="entry name" value="MFS_Sugar_Transporters"/>
</dbReference>
<keyword evidence="2 5" id="KW-0812">Transmembrane</keyword>
<dbReference type="PANTHER" id="PTHR48022:SF2">
    <property type="entry name" value="PLASTIDIC GLUCOSE TRANSPORTER 4"/>
    <property type="match status" value="1"/>
</dbReference>
<evidence type="ECO:0000256" key="1">
    <source>
        <dbReference type="ARBA" id="ARBA00004141"/>
    </source>
</evidence>
<protein>
    <recommendedName>
        <fullName evidence="8">Major facilitator superfamily (MFS) profile domain-containing protein</fullName>
    </recommendedName>
</protein>
<comment type="caution">
    <text evidence="6">The sequence shown here is derived from an EMBL/GenBank/DDBJ whole genome shotgun (WGS) entry which is preliminary data.</text>
</comment>
<evidence type="ECO:0000313" key="6">
    <source>
        <dbReference type="EMBL" id="KAL1608548.1"/>
    </source>
</evidence>
<evidence type="ECO:0000256" key="5">
    <source>
        <dbReference type="SAM" id="Phobius"/>
    </source>
</evidence>